<organism evidence="1 2">
    <name type="scientific">Thelohanellus kitauei</name>
    <name type="common">Myxosporean</name>
    <dbReference type="NCBI Taxonomy" id="669202"/>
    <lineage>
        <taxon>Eukaryota</taxon>
        <taxon>Metazoa</taxon>
        <taxon>Cnidaria</taxon>
        <taxon>Myxozoa</taxon>
        <taxon>Myxosporea</taxon>
        <taxon>Bivalvulida</taxon>
        <taxon>Platysporina</taxon>
        <taxon>Myxobolidae</taxon>
        <taxon>Thelohanellus</taxon>
    </lineage>
</organism>
<sequence>MWRDDKEMQVVERRNWFVLTSDKLFATKILYRNSIAERESERVQGMKDKTMQMMCQSRVESLEKLGVDWKKLSLVTVGASQMIGRKSKYRLRLTDAHSNAVPQVSTGQALTPDFVRLVSAKPYLKFETTNYQID</sequence>
<accession>A0A0C2MQ42</accession>
<proteinExistence type="predicted"/>
<keyword evidence="2" id="KW-1185">Reference proteome</keyword>
<evidence type="ECO:0000313" key="1">
    <source>
        <dbReference type="EMBL" id="KII63761.1"/>
    </source>
</evidence>
<comment type="caution">
    <text evidence="1">The sequence shown here is derived from an EMBL/GenBank/DDBJ whole genome shotgun (WGS) entry which is preliminary data.</text>
</comment>
<protein>
    <submittedName>
        <fullName evidence="1">Uncharacterized protein</fullName>
    </submittedName>
</protein>
<dbReference type="AlphaFoldDB" id="A0A0C2MQ42"/>
<evidence type="ECO:0000313" key="2">
    <source>
        <dbReference type="Proteomes" id="UP000031668"/>
    </source>
</evidence>
<gene>
    <name evidence="1" type="ORF">RF11_14994</name>
</gene>
<name>A0A0C2MQ42_THEKT</name>
<reference evidence="1 2" key="1">
    <citation type="journal article" date="2014" name="Genome Biol. Evol.">
        <title>The genome of the myxosporean Thelohanellus kitauei shows adaptations to nutrient acquisition within its fish host.</title>
        <authorList>
            <person name="Yang Y."/>
            <person name="Xiong J."/>
            <person name="Zhou Z."/>
            <person name="Huo F."/>
            <person name="Miao W."/>
            <person name="Ran C."/>
            <person name="Liu Y."/>
            <person name="Zhang J."/>
            <person name="Feng J."/>
            <person name="Wang M."/>
            <person name="Wang M."/>
            <person name="Wang L."/>
            <person name="Yao B."/>
        </authorList>
    </citation>
    <scope>NUCLEOTIDE SEQUENCE [LARGE SCALE GENOMIC DNA]</scope>
    <source>
        <strain evidence="1">Wuqing</strain>
    </source>
</reference>
<dbReference type="Proteomes" id="UP000031668">
    <property type="component" value="Unassembled WGS sequence"/>
</dbReference>
<dbReference type="EMBL" id="JWZT01004591">
    <property type="protein sequence ID" value="KII63761.1"/>
    <property type="molecule type" value="Genomic_DNA"/>
</dbReference>